<dbReference type="GO" id="GO:0005681">
    <property type="term" value="C:spliceosomal complex"/>
    <property type="evidence" value="ECO:0007669"/>
    <property type="project" value="UniProtKB-KW"/>
</dbReference>
<name>A0A9W4IQY3_9EURO</name>
<dbReference type="PANTHER" id="PTHR11805:SF1">
    <property type="entry name" value="CYSTEINE-RICH PDZ-BINDING PROTEIN"/>
    <property type="match status" value="1"/>
</dbReference>
<evidence type="ECO:0000256" key="7">
    <source>
        <dbReference type="ARBA" id="ARBA00023187"/>
    </source>
</evidence>
<accession>A0A9W4IQY3</accession>
<evidence type="ECO:0000256" key="5">
    <source>
        <dbReference type="ARBA" id="ARBA00022664"/>
    </source>
</evidence>
<sequence length="152" mass="16585">MEAICLGRRWRRSPYLHFRTQARTSNFQANMVCSKCQKKLKSTELATPGVKRKNELYYGSPSSTLGGGDKGKKATLGATGIGKSKLLSAKAKNPYAAYASSCDNCKVKTEQGKKFCQRCAYQRNACAMCGKNLAGKAAKDQPIVQGQKFNMA</sequence>
<comment type="similarity">
    <text evidence="2">Belongs to the CRIPT family.</text>
</comment>
<comment type="caution">
    <text evidence="9">The sequence shown here is derived from an EMBL/GenBank/DDBJ whole genome shotgun (WGS) entry which is preliminary data.</text>
</comment>
<evidence type="ECO:0000256" key="1">
    <source>
        <dbReference type="ARBA" id="ARBA00004496"/>
    </source>
</evidence>
<dbReference type="EMBL" id="CAJVPA010000099">
    <property type="protein sequence ID" value="CAG8322386.1"/>
    <property type="molecule type" value="Genomic_DNA"/>
</dbReference>
<dbReference type="GO" id="GO:0005737">
    <property type="term" value="C:cytoplasm"/>
    <property type="evidence" value="ECO:0007669"/>
    <property type="project" value="UniProtKB-SubCell"/>
</dbReference>
<proteinExistence type="inferred from homology"/>
<dbReference type="Proteomes" id="UP001152646">
    <property type="component" value="Unassembled WGS sequence"/>
</dbReference>
<evidence type="ECO:0000256" key="4">
    <source>
        <dbReference type="ARBA" id="ARBA00022490"/>
    </source>
</evidence>
<dbReference type="PANTHER" id="PTHR11805">
    <property type="entry name" value="CYSTEINE-RICH PDZ-BINDING PROTEIN"/>
    <property type="match status" value="1"/>
</dbReference>
<protein>
    <recommendedName>
        <fullName evidence="3">Cysteine-rich PDZ-binding protein</fullName>
    </recommendedName>
    <alternativeName>
        <fullName evidence="8">Cysteine-rich interactor of PDZ three</fullName>
    </alternativeName>
</protein>
<evidence type="ECO:0000256" key="6">
    <source>
        <dbReference type="ARBA" id="ARBA00022728"/>
    </source>
</evidence>
<keyword evidence="4" id="KW-0963">Cytoplasm</keyword>
<organism evidence="9 10">
    <name type="scientific">Penicillium salamii</name>
    <dbReference type="NCBI Taxonomy" id="1612424"/>
    <lineage>
        <taxon>Eukaryota</taxon>
        <taxon>Fungi</taxon>
        <taxon>Dikarya</taxon>
        <taxon>Ascomycota</taxon>
        <taxon>Pezizomycotina</taxon>
        <taxon>Eurotiomycetes</taxon>
        <taxon>Eurotiomycetidae</taxon>
        <taxon>Eurotiales</taxon>
        <taxon>Aspergillaceae</taxon>
        <taxon>Penicillium</taxon>
    </lineage>
</organism>
<dbReference type="GO" id="GO:0031122">
    <property type="term" value="P:cytoplasmic microtubule organization"/>
    <property type="evidence" value="ECO:0007669"/>
    <property type="project" value="TreeGrafter"/>
</dbReference>
<dbReference type="InterPro" id="IPR019367">
    <property type="entry name" value="PDZ-binding_CRIPT"/>
</dbReference>
<dbReference type="OrthoDB" id="147332at2759"/>
<keyword evidence="5" id="KW-0507">mRNA processing</keyword>
<dbReference type="GO" id="GO:0008017">
    <property type="term" value="F:microtubule binding"/>
    <property type="evidence" value="ECO:0007669"/>
    <property type="project" value="TreeGrafter"/>
</dbReference>
<comment type="subcellular location">
    <subcellularLocation>
        <location evidence="1">Cytoplasm</location>
    </subcellularLocation>
</comment>
<evidence type="ECO:0000256" key="2">
    <source>
        <dbReference type="ARBA" id="ARBA00009021"/>
    </source>
</evidence>
<dbReference type="Pfam" id="PF10235">
    <property type="entry name" value="Cript"/>
    <property type="match status" value="1"/>
</dbReference>
<gene>
    <name evidence="9" type="ORF">PSALAMII_LOCUS2435</name>
</gene>
<keyword evidence="7" id="KW-0508">mRNA splicing</keyword>
<reference evidence="9" key="1">
    <citation type="submission" date="2021-07" db="EMBL/GenBank/DDBJ databases">
        <authorList>
            <person name="Branca A.L. A."/>
        </authorList>
    </citation>
    <scope>NUCLEOTIDE SEQUENCE</scope>
</reference>
<keyword evidence="6" id="KW-0747">Spliceosome</keyword>
<evidence type="ECO:0000313" key="10">
    <source>
        <dbReference type="Proteomes" id="UP001152646"/>
    </source>
</evidence>
<evidence type="ECO:0000313" key="9">
    <source>
        <dbReference type="EMBL" id="CAG8322386.1"/>
    </source>
</evidence>
<evidence type="ECO:0000256" key="3">
    <source>
        <dbReference type="ARBA" id="ARBA00018615"/>
    </source>
</evidence>
<dbReference type="GO" id="GO:0008380">
    <property type="term" value="P:RNA splicing"/>
    <property type="evidence" value="ECO:0007669"/>
    <property type="project" value="UniProtKB-KW"/>
</dbReference>
<dbReference type="GO" id="GO:0006397">
    <property type="term" value="P:mRNA processing"/>
    <property type="evidence" value="ECO:0007669"/>
    <property type="project" value="UniProtKB-KW"/>
</dbReference>
<evidence type="ECO:0000256" key="8">
    <source>
        <dbReference type="ARBA" id="ARBA00032518"/>
    </source>
</evidence>
<dbReference type="AlphaFoldDB" id="A0A9W4IQY3"/>